<dbReference type="HOGENOM" id="CLU_1315391_0_0_1"/>
<proteinExistence type="predicted"/>
<gene>
    <name evidence="2" type="ORF">DOTSEDRAFT_26312</name>
</gene>
<keyword evidence="3" id="KW-1185">Reference proteome</keyword>
<dbReference type="Proteomes" id="UP000016933">
    <property type="component" value="Unassembled WGS sequence"/>
</dbReference>
<reference evidence="3" key="1">
    <citation type="journal article" date="2012" name="PLoS Genet.">
        <title>The genomes of the fungal plant pathogens Cladosporium fulvum and Dothistroma septosporum reveal adaptation to different hosts and lifestyles but also signatures of common ancestry.</title>
        <authorList>
            <person name="de Wit P.J.G.M."/>
            <person name="van der Burgt A."/>
            <person name="Oekmen B."/>
            <person name="Stergiopoulos I."/>
            <person name="Abd-Elsalam K.A."/>
            <person name="Aerts A.L."/>
            <person name="Bahkali A.H."/>
            <person name="Beenen H.G."/>
            <person name="Chettri P."/>
            <person name="Cox M.P."/>
            <person name="Datema E."/>
            <person name="de Vries R.P."/>
            <person name="Dhillon B."/>
            <person name="Ganley A.R."/>
            <person name="Griffiths S.A."/>
            <person name="Guo Y."/>
            <person name="Hamelin R.C."/>
            <person name="Henrissat B."/>
            <person name="Kabir M.S."/>
            <person name="Jashni M.K."/>
            <person name="Kema G."/>
            <person name="Klaubauf S."/>
            <person name="Lapidus A."/>
            <person name="Levasseur A."/>
            <person name="Lindquist E."/>
            <person name="Mehrabi R."/>
            <person name="Ohm R.A."/>
            <person name="Owen T.J."/>
            <person name="Salamov A."/>
            <person name="Schwelm A."/>
            <person name="Schijlen E."/>
            <person name="Sun H."/>
            <person name="van den Burg H.A."/>
            <person name="van Ham R.C.H.J."/>
            <person name="Zhang S."/>
            <person name="Goodwin S.B."/>
            <person name="Grigoriev I.V."/>
            <person name="Collemare J."/>
            <person name="Bradshaw R.E."/>
        </authorList>
    </citation>
    <scope>NUCLEOTIDE SEQUENCE [LARGE SCALE GENOMIC DNA]</scope>
    <source>
        <strain evidence="3">NZE10 / CBS 128990</strain>
    </source>
</reference>
<accession>N1PJL2</accession>
<dbReference type="EMBL" id="KB446541">
    <property type="protein sequence ID" value="EME42763.1"/>
    <property type="molecule type" value="Genomic_DNA"/>
</dbReference>
<evidence type="ECO:0000313" key="2">
    <source>
        <dbReference type="EMBL" id="EME42763.1"/>
    </source>
</evidence>
<evidence type="ECO:0000256" key="1">
    <source>
        <dbReference type="SAM" id="MobiDB-lite"/>
    </source>
</evidence>
<name>N1PJL2_DOTSN</name>
<sequence length="209" mass="23362">MADPNDHLLQEFERLIQYLEPTLSPLTMPLTRLLQHANHMAERFWPEWVSEGKIFEEGIDKGIEMAKSAEEAVRQTPTPAEVTSASSTDWLALGACLFMAASMVSSVGKHTCKLVDNYFAYRTEMAHQVQLIIAEAESQDELTLAVQSDVEYSCAASNTDKTSDGAASTSDEKVSITSSCNRTESLDLIHDLDEREMRSMRIRKRSGNR</sequence>
<protein>
    <submittedName>
        <fullName evidence="2">Uncharacterized protein</fullName>
    </submittedName>
</protein>
<feature type="region of interest" description="Disordered" evidence="1">
    <location>
        <begin position="157"/>
        <end position="178"/>
    </location>
</feature>
<organism evidence="2 3">
    <name type="scientific">Dothistroma septosporum (strain NZE10 / CBS 128990)</name>
    <name type="common">Red band needle blight fungus</name>
    <name type="synonym">Mycosphaerella pini</name>
    <dbReference type="NCBI Taxonomy" id="675120"/>
    <lineage>
        <taxon>Eukaryota</taxon>
        <taxon>Fungi</taxon>
        <taxon>Dikarya</taxon>
        <taxon>Ascomycota</taxon>
        <taxon>Pezizomycotina</taxon>
        <taxon>Dothideomycetes</taxon>
        <taxon>Dothideomycetidae</taxon>
        <taxon>Mycosphaerellales</taxon>
        <taxon>Mycosphaerellaceae</taxon>
        <taxon>Dothistroma</taxon>
    </lineage>
</organism>
<reference evidence="2 3" key="2">
    <citation type="journal article" date="2012" name="PLoS Pathog.">
        <title>Diverse lifestyles and strategies of plant pathogenesis encoded in the genomes of eighteen Dothideomycetes fungi.</title>
        <authorList>
            <person name="Ohm R.A."/>
            <person name="Feau N."/>
            <person name="Henrissat B."/>
            <person name="Schoch C.L."/>
            <person name="Horwitz B.A."/>
            <person name="Barry K.W."/>
            <person name="Condon B.J."/>
            <person name="Copeland A.C."/>
            <person name="Dhillon B."/>
            <person name="Glaser F."/>
            <person name="Hesse C.N."/>
            <person name="Kosti I."/>
            <person name="LaButti K."/>
            <person name="Lindquist E.A."/>
            <person name="Lucas S."/>
            <person name="Salamov A.A."/>
            <person name="Bradshaw R.E."/>
            <person name="Ciuffetti L."/>
            <person name="Hamelin R.C."/>
            <person name="Kema G.H.J."/>
            <person name="Lawrence C."/>
            <person name="Scott J.A."/>
            <person name="Spatafora J.W."/>
            <person name="Turgeon B.G."/>
            <person name="de Wit P.J.G.M."/>
            <person name="Zhong S."/>
            <person name="Goodwin S.B."/>
            <person name="Grigoriev I.V."/>
        </authorList>
    </citation>
    <scope>NUCLEOTIDE SEQUENCE [LARGE SCALE GENOMIC DNA]</scope>
    <source>
        <strain evidence="3">NZE10 / CBS 128990</strain>
    </source>
</reference>
<evidence type="ECO:0000313" key="3">
    <source>
        <dbReference type="Proteomes" id="UP000016933"/>
    </source>
</evidence>
<dbReference type="AlphaFoldDB" id="N1PJL2"/>
<dbReference type="OMA" id="FAYRTEM"/>